<keyword evidence="1 3" id="KW-0863">Zinc-finger</keyword>
<evidence type="ECO:0000256" key="1">
    <source>
        <dbReference type="ARBA" id="ARBA00022771"/>
    </source>
</evidence>
<dbReference type="PROSITE" id="PS50089">
    <property type="entry name" value="ZF_RING_2"/>
    <property type="match status" value="1"/>
</dbReference>
<dbReference type="CDD" id="cd16520">
    <property type="entry name" value="RING-HC_MIBs-like"/>
    <property type="match status" value="1"/>
</dbReference>
<organism evidence="5">
    <name type="scientific">Homalodisca liturata</name>
    <dbReference type="NCBI Taxonomy" id="320908"/>
    <lineage>
        <taxon>Eukaryota</taxon>
        <taxon>Metazoa</taxon>
        <taxon>Ecdysozoa</taxon>
        <taxon>Arthropoda</taxon>
        <taxon>Hexapoda</taxon>
        <taxon>Insecta</taxon>
        <taxon>Pterygota</taxon>
        <taxon>Neoptera</taxon>
        <taxon>Paraneoptera</taxon>
        <taxon>Hemiptera</taxon>
        <taxon>Auchenorrhyncha</taxon>
        <taxon>Membracoidea</taxon>
        <taxon>Cicadellidae</taxon>
        <taxon>Cicadellinae</taxon>
        <taxon>Proconiini</taxon>
        <taxon>Homalodisca</taxon>
    </lineage>
</organism>
<reference evidence="5" key="1">
    <citation type="submission" date="2015-11" db="EMBL/GenBank/DDBJ databases">
        <title>De novo transcriptome assembly of four potential Pierce s Disease insect vectors from Arizona vineyards.</title>
        <authorList>
            <person name="Tassone E.E."/>
        </authorList>
    </citation>
    <scope>NUCLEOTIDE SEQUENCE</scope>
</reference>
<keyword evidence="2" id="KW-0862">Zinc</keyword>
<dbReference type="AlphaFoldDB" id="A0A1B6K5U0"/>
<dbReference type="PANTHER" id="PTHR24202:SF4">
    <property type="entry name" value="E3 UBIQUITIN-PROTEIN LIGASE MIB2-RELATED"/>
    <property type="match status" value="1"/>
</dbReference>
<gene>
    <name evidence="5" type="ORF">g.13869</name>
</gene>
<evidence type="ECO:0000313" key="5">
    <source>
        <dbReference type="EMBL" id="JAT06832.1"/>
    </source>
</evidence>
<evidence type="ECO:0000256" key="3">
    <source>
        <dbReference type="PROSITE-ProRule" id="PRU00175"/>
    </source>
</evidence>
<proteinExistence type="predicted"/>
<feature type="domain" description="RING-type" evidence="4">
    <location>
        <begin position="103"/>
        <end position="136"/>
    </location>
</feature>
<protein>
    <recommendedName>
        <fullName evidence="4">RING-type domain-containing protein</fullName>
    </recommendedName>
</protein>
<dbReference type="GO" id="GO:0008270">
    <property type="term" value="F:zinc ion binding"/>
    <property type="evidence" value="ECO:0007669"/>
    <property type="project" value="UniProtKB-KW"/>
</dbReference>
<keyword evidence="1 3" id="KW-0479">Metal-binding</keyword>
<dbReference type="SMART" id="SM00184">
    <property type="entry name" value="RING"/>
    <property type="match status" value="2"/>
</dbReference>
<dbReference type="Pfam" id="PF13920">
    <property type="entry name" value="zf-C3HC4_3"/>
    <property type="match status" value="2"/>
</dbReference>
<evidence type="ECO:0000259" key="4">
    <source>
        <dbReference type="PROSITE" id="PS50089"/>
    </source>
</evidence>
<dbReference type="Gene3D" id="3.30.40.10">
    <property type="entry name" value="Zinc/RING finger domain, C3HC4 (zinc finger)"/>
    <property type="match status" value="2"/>
</dbReference>
<dbReference type="FunFam" id="3.30.40.10:FF:000393">
    <property type="entry name" value="CLUMA_CG014158, isoform A"/>
    <property type="match status" value="1"/>
</dbReference>
<dbReference type="InterPro" id="IPR001841">
    <property type="entry name" value="Znf_RING"/>
</dbReference>
<dbReference type="GO" id="GO:0016567">
    <property type="term" value="P:protein ubiquitination"/>
    <property type="evidence" value="ECO:0007669"/>
    <property type="project" value="TreeGrafter"/>
</dbReference>
<accession>A0A1B6K5U0</accession>
<dbReference type="GO" id="GO:0005737">
    <property type="term" value="C:cytoplasm"/>
    <property type="evidence" value="ECO:0007669"/>
    <property type="project" value="TreeGrafter"/>
</dbReference>
<dbReference type="PANTHER" id="PTHR24202">
    <property type="entry name" value="E3 UBIQUITIN-PROTEIN LIGASE MIB2"/>
    <property type="match status" value="1"/>
</dbReference>
<evidence type="ECO:0000256" key="2">
    <source>
        <dbReference type="ARBA" id="ARBA00022833"/>
    </source>
</evidence>
<dbReference type="EMBL" id="GECU01000875">
    <property type="protein sequence ID" value="JAT06832.1"/>
    <property type="molecule type" value="Transcribed_RNA"/>
</dbReference>
<name>A0A1B6K5U0_9HEMI</name>
<dbReference type="InterPro" id="IPR013083">
    <property type="entry name" value="Znf_RING/FYVE/PHD"/>
</dbReference>
<sequence length="146" mass="16316">MSGSVAEGVGEEEVEERSRSTPVECGVCSELADSNVLLEPCRHRVACEECSALMKKCIQCGSQINKRVTQDGRLIACKSRQPSAERLRYLESKIAEIEEAHCCSICMERRRNVAFLCGHGACDKCSLTLRICHMCRKTITKKINLY</sequence>